<evidence type="ECO:0000256" key="3">
    <source>
        <dbReference type="ARBA" id="ARBA00012601"/>
    </source>
</evidence>
<dbReference type="InterPro" id="IPR008928">
    <property type="entry name" value="6-hairpin_glycosidase_sf"/>
</dbReference>
<keyword evidence="7" id="KW-0119">Carbohydrate metabolism</keyword>
<organism evidence="8 9">
    <name type="scientific">Falsiroseomonas frigidaquae</name>
    <dbReference type="NCBI Taxonomy" id="487318"/>
    <lineage>
        <taxon>Bacteria</taxon>
        <taxon>Pseudomonadati</taxon>
        <taxon>Pseudomonadota</taxon>
        <taxon>Alphaproteobacteria</taxon>
        <taxon>Acetobacterales</taxon>
        <taxon>Roseomonadaceae</taxon>
        <taxon>Falsiroseomonas</taxon>
    </lineage>
</organism>
<comment type="catalytic activity">
    <reaction evidence="1">
        <text>Endohydrolysis of (1-&gt;4)-beta-D-glucosidic linkages in cellulose, lichenin and cereal beta-D-glucans.</text>
        <dbReference type="EC" id="3.2.1.4"/>
    </reaction>
</comment>
<dbReference type="InterPro" id="IPR002037">
    <property type="entry name" value="Glyco_hydro_8"/>
</dbReference>
<dbReference type="SUPFAM" id="SSF48208">
    <property type="entry name" value="Six-hairpin glycosidases"/>
    <property type="match status" value="1"/>
</dbReference>
<dbReference type="GO" id="GO:0016787">
    <property type="term" value="F:hydrolase activity"/>
    <property type="evidence" value="ECO:0007669"/>
    <property type="project" value="UniProtKB-KW"/>
</dbReference>
<keyword evidence="5" id="KW-0136">Cellulose degradation</keyword>
<dbReference type="Pfam" id="PF01270">
    <property type="entry name" value="Glyco_hydro_8"/>
    <property type="match status" value="1"/>
</dbReference>
<name>A0ABX1EUC2_9PROT</name>
<keyword evidence="4 8" id="KW-0378">Hydrolase</keyword>
<sequence length="399" mass="43883">MIEGTRVTDCGTTLSRPTAAYGRRAWAGLLVGLGASSHGDAQETGRPVRASLPPAAGARLKAERDQLDWVTFRRRWIRDDGRIIDSANRGVSHSEGQGTGLIFAARHNDRASFERILVWTRGALRRPGDALHAWRYTPGAALPVDDPNNASDGDLLIAWGLLLGHERWGVPEHRSLAGSIGRDLLRICTLSIGSERLLLPGAHGFVHADHVVLNPSYWLFGAIRALDGAFPDPGWDALRQAGLRLLRGGRFGRWGLPPDWLRLPRGGGSPSPASPWPPRFSWDAVRVPLHLVWGGHLREPALRACADFWGDPRWRQMPAWADLNTGAVAPYAATAGIQAVAQLAMASQAGWGRHEALPRVAEAQDYYAAKLVMMAHYAWDERGLDMSEEPRLRLRQRDS</sequence>
<evidence type="ECO:0000256" key="1">
    <source>
        <dbReference type="ARBA" id="ARBA00000966"/>
    </source>
</evidence>
<evidence type="ECO:0000256" key="2">
    <source>
        <dbReference type="ARBA" id="ARBA00009209"/>
    </source>
</evidence>
<dbReference type="InterPro" id="IPR012341">
    <property type="entry name" value="6hp_glycosidase-like_sf"/>
</dbReference>
<accession>A0ABX1EUC2</accession>
<evidence type="ECO:0000256" key="5">
    <source>
        <dbReference type="ARBA" id="ARBA00023001"/>
    </source>
</evidence>
<evidence type="ECO:0000256" key="6">
    <source>
        <dbReference type="ARBA" id="ARBA00023295"/>
    </source>
</evidence>
<evidence type="ECO:0000313" key="9">
    <source>
        <dbReference type="Proteomes" id="UP000765160"/>
    </source>
</evidence>
<dbReference type="EMBL" id="JAAVTX010000002">
    <property type="protein sequence ID" value="NKE44226.1"/>
    <property type="molecule type" value="Genomic_DNA"/>
</dbReference>
<comment type="similarity">
    <text evidence="2">Belongs to the glycosyl hydrolase 8 (cellulase D) family.</text>
</comment>
<dbReference type="Gene3D" id="1.50.10.10">
    <property type="match status" value="1"/>
</dbReference>
<protein>
    <recommendedName>
        <fullName evidence="3">cellulase</fullName>
        <ecNumber evidence="3">3.2.1.4</ecNumber>
    </recommendedName>
</protein>
<dbReference type="EC" id="3.2.1.4" evidence="3"/>
<evidence type="ECO:0000256" key="4">
    <source>
        <dbReference type="ARBA" id="ARBA00022801"/>
    </source>
</evidence>
<keyword evidence="6" id="KW-0326">Glycosidase</keyword>
<evidence type="ECO:0000313" key="8">
    <source>
        <dbReference type="EMBL" id="NKE44226.1"/>
    </source>
</evidence>
<proteinExistence type="inferred from homology"/>
<gene>
    <name evidence="8" type="ORF">HB662_05520</name>
</gene>
<dbReference type="RefSeq" id="WP_168048056.1">
    <property type="nucleotide sequence ID" value="NZ_JAATJR010000002.1"/>
</dbReference>
<comment type="caution">
    <text evidence="8">The sequence shown here is derived from an EMBL/GenBank/DDBJ whole genome shotgun (WGS) entry which is preliminary data.</text>
</comment>
<keyword evidence="9" id="KW-1185">Reference proteome</keyword>
<evidence type="ECO:0000256" key="7">
    <source>
        <dbReference type="ARBA" id="ARBA00023326"/>
    </source>
</evidence>
<reference evidence="8 9" key="1">
    <citation type="submission" date="2020-03" db="EMBL/GenBank/DDBJ databases">
        <title>Roseomonas selenitidurans sp. nov. isolated from soil.</title>
        <authorList>
            <person name="Liu H."/>
        </authorList>
    </citation>
    <scope>NUCLEOTIDE SEQUENCE [LARGE SCALE GENOMIC DNA]</scope>
    <source>
        <strain evidence="8 9">JCM 15073</strain>
    </source>
</reference>
<keyword evidence="7" id="KW-0624">Polysaccharide degradation</keyword>
<dbReference type="Proteomes" id="UP000765160">
    <property type="component" value="Unassembled WGS sequence"/>
</dbReference>
<dbReference type="PRINTS" id="PR00735">
    <property type="entry name" value="GLHYDRLASE8"/>
</dbReference>